<evidence type="ECO:0000256" key="4">
    <source>
        <dbReference type="PROSITE-ProRule" id="PRU00723"/>
    </source>
</evidence>
<dbReference type="EMBL" id="JAIWYP010000012">
    <property type="protein sequence ID" value="KAH3725770.1"/>
    <property type="molecule type" value="Genomic_DNA"/>
</dbReference>
<feature type="region of interest" description="Disordered" evidence="5">
    <location>
        <begin position="19"/>
        <end position="52"/>
    </location>
</feature>
<dbReference type="InterPro" id="IPR036855">
    <property type="entry name" value="Znf_CCCH_sf"/>
</dbReference>
<evidence type="ECO:0000256" key="3">
    <source>
        <dbReference type="ARBA" id="ARBA00022833"/>
    </source>
</evidence>
<keyword evidence="3 4" id="KW-0862">Zinc</keyword>
<evidence type="ECO:0000313" key="7">
    <source>
        <dbReference type="EMBL" id="KAH3725770.1"/>
    </source>
</evidence>
<feature type="region of interest" description="Disordered" evidence="5">
    <location>
        <begin position="167"/>
        <end position="286"/>
    </location>
</feature>
<evidence type="ECO:0000259" key="6">
    <source>
        <dbReference type="PROSITE" id="PS50103"/>
    </source>
</evidence>
<dbReference type="SUPFAM" id="SSF90229">
    <property type="entry name" value="CCCH zinc finger"/>
    <property type="match status" value="1"/>
</dbReference>
<protein>
    <recommendedName>
        <fullName evidence="6">C3H1-type domain-containing protein</fullName>
    </recommendedName>
</protein>
<sequence length="784" mass="86723">MINIFGKLYTLLRRPQAGPVNDAAAETPTEKTHLDPTRQHDTLEDGPADGASGGLVEDCALTKTGTESGVLDPTISNLMTESTTSADWEHIQPLDGKINVSTNVDINVSANVDEGFDVITESDVNHGKDAYKTHIDVDKHQKKNEVEMKSSAITTESDVGKFKVSDHYQTNKDDHVKQNESGNKKKAIDKKQNNETIDEQRVNSTDHDKEQSVSEKQMKTDGEPERKESMDQATCAHKKSALEEGNTEDVDDKSCPVVEDAASSLIEQPEHVEKHSQKSGNKGKRDRKVCKYFKKGQKCWKDKKCPFAHVNSGYTEMEDADKENVSEKEQSQRVKIVESDYATYLDYALAMTEHGRQIAAKDLVYKLGYMRSTERESISNALIGQFKMAKSRENMGWMKEARYLAEMFYDNGWIDENMPLKEPKHRGKKQPKSKKSKNDAYDPNPGGICRDFRLKSDPSLPVIVTNAAGDAVTSGGGDMEPLCMGDNVTSGGGDTEPQCTVKGTGDVAGPQNTSSDGQLVDDYTEQVIQKAMTMAIDDGLSQSAIMEVIEDVTSITKVTPRKQTQPTTIDLTQTPRSRFNQLAIGFNYHSEVVAKESRKTPFGEIYQPAQASKSPEDQLAVGFSFHANQLLKDARRTECGEVIIPGVIVTPGKRTRDQLAVGFSYHANKLAKDISVDAGKNEAEENEKSSKEDVPLVETLEKDLHVDSEDIKKGRKLFQDTYAIGFSYHSDLAINKQLVEINGNMDSEFASSLVQDAAFDEDRNLAEIESELPPLGRLPAGSVW</sequence>
<organism evidence="7 8">
    <name type="scientific">Dreissena polymorpha</name>
    <name type="common">Zebra mussel</name>
    <name type="synonym">Mytilus polymorpha</name>
    <dbReference type="NCBI Taxonomy" id="45954"/>
    <lineage>
        <taxon>Eukaryota</taxon>
        <taxon>Metazoa</taxon>
        <taxon>Spiralia</taxon>
        <taxon>Lophotrochozoa</taxon>
        <taxon>Mollusca</taxon>
        <taxon>Bivalvia</taxon>
        <taxon>Autobranchia</taxon>
        <taxon>Heteroconchia</taxon>
        <taxon>Euheterodonta</taxon>
        <taxon>Imparidentia</taxon>
        <taxon>Neoheterodontei</taxon>
        <taxon>Myida</taxon>
        <taxon>Dreissenoidea</taxon>
        <taxon>Dreissenidae</taxon>
        <taxon>Dreissena</taxon>
    </lineage>
</organism>
<feature type="domain" description="C3H1-type" evidence="6">
    <location>
        <begin position="284"/>
        <end position="312"/>
    </location>
</feature>
<dbReference type="AlphaFoldDB" id="A0A9D4HP51"/>
<reference evidence="7" key="2">
    <citation type="submission" date="2020-11" db="EMBL/GenBank/DDBJ databases">
        <authorList>
            <person name="McCartney M.A."/>
            <person name="Auch B."/>
            <person name="Kono T."/>
            <person name="Mallez S."/>
            <person name="Becker A."/>
            <person name="Gohl D.M."/>
            <person name="Silverstein K.A.T."/>
            <person name="Koren S."/>
            <person name="Bechman K.B."/>
            <person name="Herman A."/>
            <person name="Abrahante J.E."/>
            <person name="Garbe J."/>
        </authorList>
    </citation>
    <scope>NUCLEOTIDE SEQUENCE</scope>
    <source>
        <strain evidence="7">Duluth1</strain>
        <tissue evidence="7">Whole animal</tissue>
    </source>
</reference>
<reference evidence="7" key="1">
    <citation type="journal article" date="2019" name="bioRxiv">
        <title>The Genome of the Zebra Mussel, Dreissena polymorpha: A Resource for Invasive Species Research.</title>
        <authorList>
            <person name="McCartney M.A."/>
            <person name="Auch B."/>
            <person name="Kono T."/>
            <person name="Mallez S."/>
            <person name="Zhang Y."/>
            <person name="Obille A."/>
            <person name="Becker A."/>
            <person name="Abrahante J.E."/>
            <person name="Garbe J."/>
            <person name="Badalamenti J.P."/>
            <person name="Herman A."/>
            <person name="Mangelson H."/>
            <person name="Liachko I."/>
            <person name="Sullivan S."/>
            <person name="Sone E.D."/>
            <person name="Koren S."/>
            <person name="Silverstein K.A.T."/>
            <person name="Beckman K.B."/>
            <person name="Gohl D.M."/>
        </authorList>
    </citation>
    <scope>NUCLEOTIDE SEQUENCE</scope>
    <source>
        <strain evidence="7">Duluth1</strain>
        <tissue evidence="7">Whole animal</tissue>
    </source>
</reference>
<feature type="compositionally biased region" description="Basic and acidic residues" evidence="5">
    <location>
        <begin position="189"/>
        <end position="230"/>
    </location>
</feature>
<keyword evidence="2 4" id="KW-0863">Zinc-finger</keyword>
<evidence type="ECO:0000313" key="8">
    <source>
        <dbReference type="Proteomes" id="UP000828390"/>
    </source>
</evidence>
<feature type="region of interest" description="Disordered" evidence="5">
    <location>
        <begin position="418"/>
        <end position="446"/>
    </location>
</feature>
<keyword evidence="1 4" id="KW-0479">Metal-binding</keyword>
<dbReference type="InterPro" id="IPR000571">
    <property type="entry name" value="Znf_CCCH"/>
</dbReference>
<dbReference type="GO" id="GO:0008270">
    <property type="term" value="F:zinc ion binding"/>
    <property type="evidence" value="ECO:0007669"/>
    <property type="project" value="UniProtKB-KW"/>
</dbReference>
<feature type="compositionally biased region" description="Basic and acidic residues" evidence="5">
    <location>
        <begin position="28"/>
        <end position="43"/>
    </location>
</feature>
<proteinExistence type="predicted"/>
<dbReference type="PROSITE" id="PS50103">
    <property type="entry name" value="ZF_C3H1"/>
    <property type="match status" value="1"/>
</dbReference>
<dbReference type="Proteomes" id="UP000828390">
    <property type="component" value="Unassembled WGS sequence"/>
</dbReference>
<comment type="caution">
    <text evidence="7">The sequence shown here is derived from an EMBL/GenBank/DDBJ whole genome shotgun (WGS) entry which is preliminary data.</text>
</comment>
<feature type="zinc finger region" description="C3H1-type" evidence="4">
    <location>
        <begin position="284"/>
        <end position="312"/>
    </location>
</feature>
<keyword evidence="8" id="KW-1185">Reference proteome</keyword>
<dbReference type="OrthoDB" id="6135086at2759"/>
<name>A0A9D4HP51_DREPO</name>
<accession>A0A9D4HP51</accession>
<gene>
    <name evidence="7" type="ORF">DPMN_051619</name>
</gene>
<evidence type="ECO:0000256" key="1">
    <source>
        <dbReference type="ARBA" id="ARBA00022723"/>
    </source>
</evidence>
<evidence type="ECO:0000256" key="5">
    <source>
        <dbReference type="SAM" id="MobiDB-lite"/>
    </source>
</evidence>
<feature type="compositionally biased region" description="Basic residues" evidence="5">
    <location>
        <begin position="423"/>
        <end position="435"/>
    </location>
</feature>
<dbReference type="SMART" id="SM00356">
    <property type="entry name" value="ZnF_C3H1"/>
    <property type="match status" value="1"/>
</dbReference>
<feature type="compositionally biased region" description="Basic and acidic residues" evidence="5">
    <location>
        <begin position="167"/>
        <end position="178"/>
    </location>
</feature>
<evidence type="ECO:0000256" key="2">
    <source>
        <dbReference type="ARBA" id="ARBA00022771"/>
    </source>
</evidence>